<evidence type="ECO:0000313" key="2">
    <source>
        <dbReference type="Proteomes" id="UP000177803"/>
    </source>
</evidence>
<protein>
    <submittedName>
        <fullName evidence="1">Uncharacterized protein</fullName>
    </submittedName>
</protein>
<proteinExistence type="predicted"/>
<dbReference type="EMBL" id="MFQR01000003">
    <property type="protein sequence ID" value="OGH84721.1"/>
    <property type="molecule type" value="Genomic_DNA"/>
</dbReference>
<comment type="caution">
    <text evidence="1">The sequence shown here is derived from an EMBL/GenBank/DDBJ whole genome shotgun (WGS) entry which is preliminary data.</text>
</comment>
<reference evidence="1 2" key="1">
    <citation type="journal article" date="2016" name="Nat. Commun.">
        <title>Thousands of microbial genomes shed light on interconnected biogeochemical processes in an aquifer system.</title>
        <authorList>
            <person name="Anantharaman K."/>
            <person name="Brown C.T."/>
            <person name="Hug L.A."/>
            <person name="Sharon I."/>
            <person name="Castelle C.J."/>
            <person name="Probst A.J."/>
            <person name="Thomas B.C."/>
            <person name="Singh A."/>
            <person name="Wilkins M.J."/>
            <person name="Karaoz U."/>
            <person name="Brodie E.L."/>
            <person name="Williams K.H."/>
            <person name="Hubbard S.S."/>
            <person name="Banfield J.F."/>
        </authorList>
    </citation>
    <scope>NUCLEOTIDE SEQUENCE [LARGE SCALE GENOMIC DNA]</scope>
</reference>
<evidence type="ECO:0000313" key="1">
    <source>
        <dbReference type="EMBL" id="OGH84721.1"/>
    </source>
</evidence>
<dbReference type="Proteomes" id="UP000177803">
    <property type="component" value="Unassembled WGS sequence"/>
</dbReference>
<dbReference type="AlphaFoldDB" id="A0A1F6NLD8"/>
<name>A0A1F6NLD8_9BACT</name>
<organism evidence="1 2">
    <name type="scientific">Candidatus Magasanikbacteria bacterium RIFOXYA2_FULL_44_8</name>
    <dbReference type="NCBI Taxonomy" id="1798696"/>
    <lineage>
        <taxon>Bacteria</taxon>
        <taxon>Candidatus Magasanikiibacteriota</taxon>
    </lineage>
</organism>
<accession>A0A1F6NLD8</accession>
<sequence>MNNEEPTIQDVLVAVGNYATHTDQKLSELSTRLTKVEALMVTKDYLDTKLADLRGDMAVLTRKEDMKIKTLVDILADKKILTADDAKRIYAMEPFAQLAL</sequence>
<gene>
    <name evidence="1" type="ORF">A2261_00310</name>
</gene>